<evidence type="ECO:0000313" key="3">
    <source>
        <dbReference type="Proteomes" id="UP000190541"/>
    </source>
</evidence>
<feature type="chain" id="PRO_5013295663" evidence="1">
    <location>
        <begin position="30"/>
        <end position="457"/>
    </location>
</feature>
<dbReference type="Pfam" id="PF10142">
    <property type="entry name" value="PhoPQ_related"/>
    <property type="match status" value="1"/>
</dbReference>
<dbReference type="AlphaFoldDB" id="A0A1T5A040"/>
<dbReference type="PANTHER" id="PTHR31497">
    <property type="entry name" value="AUTOCRINE PROLIFERATION REPRESSOR PROTEIN A"/>
    <property type="match status" value="1"/>
</dbReference>
<name>A0A1T5A040_9SPHI</name>
<proteinExistence type="predicted"/>
<dbReference type="Gene3D" id="3.40.50.1820">
    <property type="entry name" value="alpha/beta hydrolase"/>
    <property type="match status" value="1"/>
</dbReference>
<dbReference type="PIRSF" id="PIRSF014728">
    <property type="entry name" value="PqaA"/>
    <property type="match status" value="1"/>
</dbReference>
<evidence type="ECO:0000256" key="1">
    <source>
        <dbReference type="SAM" id="SignalP"/>
    </source>
</evidence>
<dbReference type="PANTHER" id="PTHR31497:SF0">
    <property type="entry name" value="AUTOCRINE PROLIFERATION REPRESSOR PROTEIN A"/>
    <property type="match status" value="1"/>
</dbReference>
<dbReference type="Proteomes" id="UP000190541">
    <property type="component" value="Unassembled WGS sequence"/>
</dbReference>
<protein>
    <submittedName>
        <fullName evidence="2">PhoPQ-activated pathogenicity-related protein</fullName>
    </submittedName>
</protein>
<dbReference type="InterPro" id="IPR009199">
    <property type="entry name" value="PhoPQ-act_pathogen-rel_PqaA"/>
</dbReference>
<accession>A0A1T5A040</accession>
<dbReference type="RefSeq" id="WP_217698075.1">
    <property type="nucleotide sequence ID" value="NZ_FUYS01000001.1"/>
</dbReference>
<dbReference type="STRING" id="623280.SAMN05660226_00366"/>
<keyword evidence="1" id="KW-0732">Signal</keyword>
<dbReference type="EMBL" id="FUYS01000001">
    <property type="protein sequence ID" value="SKB28330.1"/>
    <property type="molecule type" value="Genomic_DNA"/>
</dbReference>
<sequence>MTRTHRNNQPIRMVALAAILSFSITNLFAQSAITPETALQHYVDKPDATYRWEVKDSVLNPSVTVYQLLLVSQTWKDTVWTHQLSVVVPEHVEHSGALLFITGGSVRDGLPRWNDNPEDRQLAAMRMIATANRAVVAILRQTPNQPLYGGRTEDELISMTLHRYKQDKDYEWPLLFPMVKSAVRAMDAVQAFTAGRLTVPVDKFIISGFSKRGWTTWLTAAADGRVVAIAPMVIDVLNMPVSLQYQIETWGDYSVQIQDYVRLGIPQSATTPDGQEITTMVDPYAYRKSLTMPKMLFMGTNDPYWVVDNVKHYLDSIPGENRLHYVPNAGHDLGDGQQAMKALSAFVGTTLGNLPYPETDWTLKARRRRAKLRVAATPGQLTDVVLWTATSTDKDFRDEQWTSTSLGIQGKPAIKLNLPAPSEGYQAYYVDLKYQSPVGGEYTQSTRVFVFGPNGIL</sequence>
<keyword evidence="3" id="KW-1185">Reference proteome</keyword>
<gene>
    <name evidence="2" type="ORF">SAMN05660226_00366</name>
</gene>
<evidence type="ECO:0000313" key="2">
    <source>
        <dbReference type="EMBL" id="SKB28330.1"/>
    </source>
</evidence>
<dbReference type="SUPFAM" id="SSF53474">
    <property type="entry name" value="alpha/beta-Hydrolases"/>
    <property type="match status" value="1"/>
</dbReference>
<reference evidence="2 3" key="1">
    <citation type="submission" date="2017-02" db="EMBL/GenBank/DDBJ databases">
        <authorList>
            <person name="Peterson S.W."/>
        </authorList>
    </citation>
    <scope>NUCLEOTIDE SEQUENCE [LARGE SCALE GENOMIC DNA]</scope>
    <source>
        <strain evidence="2 3">DSM 22899</strain>
    </source>
</reference>
<organism evidence="2 3">
    <name type="scientific">Parapedobacter luteus</name>
    <dbReference type="NCBI Taxonomy" id="623280"/>
    <lineage>
        <taxon>Bacteria</taxon>
        <taxon>Pseudomonadati</taxon>
        <taxon>Bacteroidota</taxon>
        <taxon>Sphingobacteriia</taxon>
        <taxon>Sphingobacteriales</taxon>
        <taxon>Sphingobacteriaceae</taxon>
        <taxon>Parapedobacter</taxon>
    </lineage>
</organism>
<dbReference type="InterPro" id="IPR029058">
    <property type="entry name" value="AB_hydrolase_fold"/>
</dbReference>
<feature type="signal peptide" evidence="1">
    <location>
        <begin position="1"/>
        <end position="29"/>
    </location>
</feature>